<dbReference type="Gene3D" id="3.40.50.720">
    <property type="entry name" value="NAD(P)-binding Rossmann-like Domain"/>
    <property type="match status" value="1"/>
</dbReference>
<dbReference type="PANTHER" id="PTHR43078:SF6">
    <property type="entry name" value="UDP-GLUCURONIC ACID DECARBOXYLASE 1"/>
    <property type="match status" value="1"/>
</dbReference>
<dbReference type="GO" id="GO:0048040">
    <property type="term" value="F:UDP-glucuronate decarboxylase activity"/>
    <property type="evidence" value="ECO:0007669"/>
    <property type="project" value="UniProtKB-EC"/>
</dbReference>
<dbReference type="GO" id="GO:0005737">
    <property type="term" value="C:cytoplasm"/>
    <property type="evidence" value="ECO:0007669"/>
    <property type="project" value="TreeGrafter"/>
</dbReference>
<dbReference type="GO" id="GO:0042732">
    <property type="term" value="P:D-xylose metabolic process"/>
    <property type="evidence" value="ECO:0007669"/>
    <property type="project" value="InterPro"/>
</dbReference>
<sequence length="314" mass="36062">MNILITGVAGFIGSYLAEKFLSEGFYVIGLDNFLTGKQENIAHLLKNKNFHFIHYNVVNYIYIDKKIDIVLHFACPASPVDYLNYPIQTMKVNSLGTLNTLGFAKAKKARYIFASTSEIYGNPEKHPQSEDYFGNVNPVGIRSVYDEAKRFSEAMCMAYHREHNIDIRIVRIFNTYGPRMRLNDGRVIPNFVYQALKNEDITIYGDGNQTRSFCYIDDLIEAIYKISITDNLNGEIFNVGNPQEIKIIDLAKKIIQLSNSKSKIVFKPPLEDDPKRRCPDISKIKNKLNWEPKISLDKGLKFTIDYIQKVANYE</sequence>
<evidence type="ECO:0000256" key="11">
    <source>
        <dbReference type="ARBA" id="ARBA00023034"/>
    </source>
</evidence>
<evidence type="ECO:0000256" key="1">
    <source>
        <dbReference type="ARBA" id="ARBA00001911"/>
    </source>
</evidence>
<dbReference type="FunFam" id="3.40.50.720:FF:000065">
    <property type="entry name" value="UDP-glucuronic acid decarboxylase 1"/>
    <property type="match status" value="1"/>
</dbReference>
<proteinExistence type="inferred from homology"/>
<dbReference type="EC" id="4.1.1.35" evidence="5"/>
<dbReference type="Proteomes" id="UP001157947">
    <property type="component" value="Unassembled WGS sequence"/>
</dbReference>
<reference evidence="16" key="1">
    <citation type="submission" date="2017-05" db="EMBL/GenBank/DDBJ databases">
        <authorList>
            <person name="Varghese N."/>
            <person name="Submissions S."/>
        </authorList>
    </citation>
    <scope>NUCLEOTIDE SEQUENCE</scope>
    <source>
        <strain evidence="16">DSM 18763</strain>
    </source>
</reference>
<protein>
    <recommendedName>
        <fullName evidence="5">UDP-glucuronate decarboxylase</fullName>
        <ecNumber evidence="5">4.1.1.35</ecNumber>
    </recommendedName>
</protein>
<evidence type="ECO:0000256" key="4">
    <source>
        <dbReference type="ARBA" id="ARBA00007505"/>
    </source>
</evidence>
<evidence type="ECO:0000256" key="14">
    <source>
        <dbReference type="ARBA" id="ARBA00023239"/>
    </source>
</evidence>
<dbReference type="CDD" id="cd05230">
    <property type="entry name" value="UGD_SDR_e"/>
    <property type="match status" value="1"/>
</dbReference>
<comment type="subcellular location">
    <subcellularLocation>
        <location evidence="2">Golgi apparatus</location>
        <location evidence="2">Golgi stack membrane</location>
        <topology evidence="2">Single-pass type II membrane protein</topology>
    </subcellularLocation>
</comment>
<organism evidence="16 17">
    <name type="scientific">Venenivibrio stagnispumantis</name>
    <dbReference type="NCBI Taxonomy" id="407998"/>
    <lineage>
        <taxon>Bacteria</taxon>
        <taxon>Pseudomonadati</taxon>
        <taxon>Aquificota</taxon>
        <taxon>Aquificia</taxon>
        <taxon>Aquificales</taxon>
        <taxon>Hydrogenothermaceae</taxon>
        <taxon>Venenivibrio</taxon>
    </lineage>
</organism>
<keyword evidence="12" id="KW-0472">Membrane</keyword>
<evidence type="ECO:0000256" key="3">
    <source>
        <dbReference type="ARBA" id="ARBA00005100"/>
    </source>
</evidence>
<evidence type="ECO:0000313" key="17">
    <source>
        <dbReference type="Proteomes" id="UP001157947"/>
    </source>
</evidence>
<evidence type="ECO:0000256" key="10">
    <source>
        <dbReference type="ARBA" id="ARBA00023027"/>
    </source>
</evidence>
<comment type="cofactor">
    <cofactor evidence="1">
        <name>NAD(+)</name>
        <dbReference type="ChEBI" id="CHEBI:57540"/>
    </cofactor>
</comment>
<keyword evidence="7" id="KW-0210">Decarboxylase</keyword>
<dbReference type="AlphaFoldDB" id="A0AA45WP01"/>
<dbReference type="RefSeq" id="WP_265134812.1">
    <property type="nucleotide sequence ID" value="NZ_FXTX01000020.1"/>
</dbReference>
<keyword evidence="6" id="KW-0812">Transmembrane</keyword>
<dbReference type="InterPro" id="IPR036291">
    <property type="entry name" value="NAD(P)-bd_dom_sf"/>
</dbReference>
<dbReference type="InterPro" id="IPR016040">
    <property type="entry name" value="NAD(P)-bd_dom"/>
</dbReference>
<accession>A0AA45WP01</accession>
<keyword evidence="14" id="KW-0456">Lyase</keyword>
<evidence type="ECO:0000256" key="7">
    <source>
        <dbReference type="ARBA" id="ARBA00022793"/>
    </source>
</evidence>
<dbReference type="PANTHER" id="PTHR43078">
    <property type="entry name" value="UDP-GLUCURONIC ACID DECARBOXYLASE-RELATED"/>
    <property type="match status" value="1"/>
</dbReference>
<evidence type="ECO:0000256" key="5">
    <source>
        <dbReference type="ARBA" id="ARBA00012290"/>
    </source>
</evidence>
<dbReference type="GO" id="GO:0070403">
    <property type="term" value="F:NAD+ binding"/>
    <property type="evidence" value="ECO:0007669"/>
    <property type="project" value="InterPro"/>
</dbReference>
<evidence type="ECO:0000256" key="9">
    <source>
        <dbReference type="ARBA" id="ARBA00022989"/>
    </source>
</evidence>
<comment type="similarity">
    <text evidence="4">Belongs to the NAD(P)-dependent epimerase/dehydratase family. UDP-glucuronic acid decarboxylase subfamily.</text>
</comment>
<feature type="domain" description="NAD(P)-binding" evidence="15">
    <location>
        <begin position="4"/>
        <end position="301"/>
    </location>
</feature>
<keyword evidence="10" id="KW-0520">NAD</keyword>
<keyword evidence="9" id="KW-1133">Transmembrane helix</keyword>
<evidence type="ECO:0000256" key="8">
    <source>
        <dbReference type="ARBA" id="ARBA00022968"/>
    </source>
</evidence>
<keyword evidence="11" id="KW-0333">Golgi apparatus</keyword>
<dbReference type="InterPro" id="IPR044516">
    <property type="entry name" value="UXS-like"/>
</dbReference>
<dbReference type="SUPFAM" id="SSF51735">
    <property type="entry name" value="NAD(P)-binding Rossmann-fold domains"/>
    <property type="match status" value="1"/>
</dbReference>
<name>A0AA45WP01_9AQUI</name>
<evidence type="ECO:0000256" key="12">
    <source>
        <dbReference type="ARBA" id="ARBA00023136"/>
    </source>
</evidence>
<keyword evidence="13" id="KW-0325">Glycoprotein</keyword>
<evidence type="ECO:0000259" key="15">
    <source>
        <dbReference type="Pfam" id="PF16363"/>
    </source>
</evidence>
<dbReference type="EMBL" id="FXTX01000020">
    <property type="protein sequence ID" value="SMP20122.1"/>
    <property type="molecule type" value="Genomic_DNA"/>
</dbReference>
<comment type="caution">
    <text evidence="16">The sequence shown here is derived from an EMBL/GenBank/DDBJ whole genome shotgun (WGS) entry which is preliminary data.</text>
</comment>
<gene>
    <name evidence="16" type="ORF">SAMN06264868_12013</name>
</gene>
<keyword evidence="8" id="KW-0735">Signal-anchor</keyword>
<evidence type="ECO:0000256" key="2">
    <source>
        <dbReference type="ARBA" id="ARBA00004447"/>
    </source>
</evidence>
<comment type="pathway">
    <text evidence="3">Nucleotide-sugar biosynthesis; UDP-alpha-D-xylose biosynthesis; UDP-alpha-D-xylose from UDP-alpha-D-glucuronate: step 1/1.</text>
</comment>
<evidence type="ECO:0000313" key="16">
    <source>
        <dbReference type="EMBL" id="SMP20122.1"/>
    </source>
</evidence>
<dbReference type="Pfam" id="PF16363">
    <property type="entry name" value="GDP_Man_Dehyd"/>
    <property type="match status" value="1"/>
</dbReference>
<evidence type="ECO:0000256" key="6">
    <source>
        <dbReference type="ARBA" id="ARBA00022692"/>
    </source>
</evidence>
<evidence type="ECO:0000256" key="13">
    <source>
        <dbReference type="ARBA" id="ARBA00023180"/>
    </source>
</evidence>
<keyword evidence="17" id="KW-1185">Reference proteome</keyword>